<dbReference type="SUPFAM" id="SSF81383">
    <property type="entry name" value="F-box domain"/>
    <property type="match status" value="1"/>
</dbReference>
<keyword evidence="4" id="KW-1185">Reference proteome</keyword>
<proteinExistence type="predicted"/>
<organism evidence="3 4">
    <name type="scientific">Amanita muscaria (strain Koide BX008)</name>
    <dbReference type="NCBI Taxonomy" id="946122"/>
    <lineage>
        <taxon>Eukaryota</taxon>
        <taxon>Fungi</taxon>
        <taxon>Dikarya</taxon>
        <taxon>Basidiomycota</taxon>
        <taxon>Agaricomycotina</taxon>
        <taxon>Agaricomycetes</taxon>
        <taxon>Agaricomycetidae</taxon>
        <taxon>Agaricales</taxon>
        <taxon>Pluteineae</taxon>
        <taxon>Amanitaceae</taxon>
        <taxon>Amanita</taxon>
    </lineage>
</organism>
<dbReference type="InterPro" id="IPR036047">
    <property type="entry name" value="F-box-like_dom_sf"/>
</dbReference>
<name>A0A0C2T8Y1_AMAMK</name>
<gene>
    <name evidence="3" type="ORF">M378DRAFT_164987</name>
</gene>
<sequence length="550" mass="62135">MDSKTRSASALCPLQGTADDNTSFPATISDVTLPRELVEWILLLLDTESVLTCRLRLVNREFNDIIQSSTLLQYSLACKAAGVIDNPQSPLSYRERLEALKKREAAWRKLKPVFEMTIDGINQTSSICFSTEGVYFLGDHNMKDMKYCHLTSFPQDNPRWIRIPGHGPVLNWSGTLVNFAAALHEHDLIINLISSDTESQADMQPHSLDLVLLKFSTGEYHPLARRPRIHVQRSSEARPWVVPRIVGDNLALVVQSRGGMFADKLIIIDWKTGHKRLQHEAAKDAYHNLDFISPELLLVPNLILSHVEIWHLSPSHPNATPPVQILSLRIPAVSPKYTLFNFGCRAEPKLFLQSTPHCPPRPFFPSPEDSIVVVSLRMSSNSPFTSASYSLIMHRRALLDKIQKWTSPSFLEQQGDMTGCLTNELIVHKIADPEDGSVRLDAQSKLVSMMSDLSSSRTRDSPTFATSSTSPTSHISTSSSTSRYTFLQVPWAKWGPSISRWFQINETQAQWFGYSNGQRYAFSERNPLDRRKLMVSVVDFNPHNFRRNAE</sequence>
<feature type="domain" description="F-box" evidence="2">
    <location>
        <begin position="27"/>
        <end position="75"/>
    </location>
</feature>
<dbReference type="OrthoDB" id="2751409at2759"/>
<evidence type="ECO:0000256" key="1">
    <source>
        <dbReference type="SAM" id="MobiDB-lite"/>
    </source>
</evidence>
<protein>
    <recommendedName>
        <fullName evidence="2">F-box domain-containing protein</fullName>
    </recommendedName>
</protein>
<dbReference type="PROSITE" id="PS50181">
    <property type="entry name" value="FBOX"/>
    <property type="match status" value="1"/>
</dbReference>
<feature type="region of interest" description="Disordered" evidence="1">
    <location>
        <begin position="451"/>
        <end position="478"/>
    </location>
</feature>
<dbReference type="Proteomes" id="UP000054549">
    <property type="component" value="Unassembled WGS sequence"/>
</dbReference>
<dbReference type="InParanoid" id="A0A0C2T8Y1"/>
<evidence type="ECO:0000313" key="4">
    <source>
        <dbReference type="Proteomes" id="UP000054549"/>
    </source>
</evidence>
<reference evidence="3 4" key="1">
    <citation type="submission" date="2014-04" db="EMBL/GenBank/DDBJ databases">
        <title>Evolutionary Origins and Diversification of the Mycorrhizal Mutualists.</title>
        <authorList>
            <consortium name="DOE Joint Genome Institute"/>
            <consortium name="Mycorrhizal Genomics Consortium"/>
            <person name="Kohler A."/>
            <person name="Kuo A."/>
            <person name="Nagy L.G."/>
            <person name="Floudas D."/>
            <person name="Copeland A."/>
            <person name="Barry K.W."/>
            <person name="Cichocki N."/>
            <person name="Veneault-Fourrey C."/>
            <person name="LaButti K."/>
            <person name="Lindquist E.A."/>
            <person name="Lipzen A."/>
            <person name="Lundell T."/>
            <person name="Morin E."/>
            <person name="Murat C."/>
            <person name="Riley R."/>
            <person name="Ohm R."/>
            <person name="Sun H."/>
            <person name="Tunlid A."/>
            <person name="Henrissat B."/>
            <person name="Grigoriev I.V."/>
            <person name="Hibbett D.S."/>
            <person name="Martin F."/>
        </authorList>
    </citation>
    <scope>NUCLEOTIDE SEQUENCE [LARGE SCALE GENOMIC DNA]</scope>
    <source>
        <strain evidence="3 4">Koide BX008</strain>
    </source>
</reference>
<dbReference type="HOGENOM" id="CLU_007279_0_1_1"/>
<dbReference type="InterPro" id="IPR001810">
    <property type="entry name" value="F-box_dom"/>
</dbReference>
<feature type="non-terminal residue" evidence="3">
    <location>
        <position position="550"/>
    </location>
</feature>
<dbReference type="AlphaFoldDB" id="A0A0C2T8Y1"/>
<evidence type="ECO:0000313" key="3">
    <source>
        <dbReference type="EMBL" id="KIL63099.1"/>
    </source>
</evidence>
<feature type="compositionally biased region" description="Low complexity" evidence="1">
    <location>
        <begin position="461"/>
        <end position="478"/>
    </location>
</feature>
<dbReference type="EMBL" id="KN818263">
    <property type="protein sequence ID" value="KIL63099.1"/>
    <property type="molecule type" value="Genomic_DNA"/>
</dbReference>
<accession>A0A0C2T8Y1</accession>
<evidence type="ECO:0000259" key="2">
    <source>
        <dbReference type="PROSITE" id="PS50181"/>
    </source>
</evidence>